<gene>
    <name evidence="9" type="ORF">LPJ53_000418</name>
</gene>
<dbReference type="EMBL" id="JANBOJ010000006">
    <property type="protein sequence ID" value="KAJ1725380.1"/>
    <property type="molecule type" value="Genomic_DNA"/>
</dbReference>
<keyword evidence="1" id="KW-0479">Metal-binding</keyword>
<dbReference type="SMART" id="SM00451">
    <property type="entry name" value="ZnF_U1"/>
    <property type="match status" value="1"/>
</dbReference>
<dbReference type="FunFam" id="1.10.287.110:FF:000046">
    <property type="entry name" value="dnaJ homolog subfamily C member 21"/>
    <property type="match status" value="1"/>
</dbReference>
<feature type="compositionally biased region" description="Polar residues" evidence="6">
    <location>
        <begin position="523"/>
        <end position="532"/>
    </location>
</feature>
<dbReference type="InterPro" id="IPR051964">
    <property type="entry name" value="Chaperone_stress_response"/>
</dbReference>
<dbReference type="PROSITE" id="PS50076">
    <property type="entry name" value="DNAJ_2"/>
    <property type="match status" value="1"/>
</dbReference>
<reference evidence="9" key="1">
    <citation type="submission" date="2022-07" db="EMBL/GenBank/DDBJ databases">
        <title>Phylogenomic reconstructions and comparative analyses of Kickxellomycotina fungi.</title>
        <authorList>
            <person name="Reynolds N.K."/>
            <person name="Stajich J.E."/>
            <person name="Barry K."/>
            <person name="Grigoriev I.V."/>
            <person name="Crous P."/>
            <person name="Smith M.E."/>
        </authorList>
    </citation>
    <scope>NUCLEOTIDE SEQUENCE</scope>
    <source>
        <strain evidence="9">NBRC 32514</strain>
    </source>
</reference>
<feature type="region of interest" description="Disordered" evidence="6">
    <location>
        <begin position="273"/>
        <end position="294"/>
    </location>
</feature>
<evidence type="ECO:0000313" key="10">
    <source>
        <dbReference type="Proteomes" id="UP001149813"/>
    </source>
</evidence>
<keyword evidence="3" id="KW-0862">Zinc</keyword>
<dbReference type="CDD" id="cd06257">
    <property type="entry name" value="DnaJ"/>
    <property type="match status" value="1"/>
</dbReference>
<evidence type="ECO:0000256" key="4">
    <source>
        <dbReference type="PROSITE-ProRule" id="PRU00042"/>
    </source>
</evidence>
<dbReference type="GO" id="GO:0003676">
    <property type="term" value="F:nucleic acid binding"/>
    <property type="evidence" value="ECO:0007669"/>
    <property type="project" value="InterPro"/>
</dbReference>
<evidence type="ECO:0000256" key="5">
    <source>
        <dbReference type="SAM" id="Coils"/>
    </source>
</evidence>
<accession>A0A9W8CT66</accession>
<feature type="region of interest" description="Disordered" evidence="6">
    <location>
        <begin position="412"/>
        <end position="553"/>
    </location>
</feature>
<keyword evidence="2 4" id="KW-0863">Zinc-finger</keyword>
<dbReference type="InterPro" id="IPR001623">
    <property type="entry name" value="DnaJ_domain"/>
</dbReference>
<dbReference type="Gene3D" id="1.10.287.110">
    <property type="entry name" value="DnaJ domain"/>
    <property type="match status" value="1"/>
</dbReference>
<dbReference type="InterPro" id="IPR018253">
    <property type="entry name" value="DnaJ_domain_CS"/>
</dbReference>
<feature type="compositionally biased region" description="Basic and acidic residues" evidence="6">
    <location>
        <begin position="505"/>
        <end position="522"/>
    </location>
</feature>
<dbReference type="SMART" id="SM00355">
    <property type="entry name" value="ZnF_C2H2"/>
    <property type="match status" value="2"/>
</dbReference>
<dbReference type="InterPro" id="IPR013087">
    <property type="entry name" value="Znf_C2H2_type"/>
</dbReference>
<keyword evidence="5" id="KW-0175">Coiled coil</keyword>
<dbReference type="SUPFAM" id="SSF46565">
    <property type="entry name" value="Chaperone J-domain"/>
    <property type="match status" value="1"/>
</dbReference>
<dbReference type="Pfam" id="PF00226">
    <property type="entry name" value="DnaJ"/>
    <property type="match status" value="1"/>
</dbReference>
<name>A0A9W8CT66_9FUNG</name>
<feature type="domain" description="C2H2-type" evidence="8">
    <location>
        <begin position="554"/>
        <end position="579"/>
    </location>
</feature>
<keyword evidence="10" id="KW-1185">Reference proteome</keyword>
<feature type="compositionally biased region" description="Basic residues" evidence="6">
    <location>
        <begin position="472"/>
        <end position="482"/>
    </location>
</feature>
<feature type="domain" description="J" evidence="7">
    <location>
        <begin position="5"/>
        <end position="71"/>
    </location>
</feature>
<dbReference type="InterPro" id="IPR003604">
    <property type="entry name" value="Matrin/U1-like-C_Znf_C2H2"/>
</dbReference>
<dbReference type="GO" id="GO:0005737">
    <property type="term" value="C:cytoplasm"/>
    <property type="evidence" value="ECO:0007669"/>
    <property type="project" value="TreeGrafter"/>
</dbReference>
<protein>
    <recommendedName>
        <fullName evidence="11">DnaJ-domain-containing protein</fullName>
    </recommendedName>
</protein>
<dbReference type="PROSITE" id="PS50157">
    <property type="entry name" value="ZINC_FINGER_C2H2_2"/>
    <property type="match status" value="1"/>
</dbReference>
<dbReference type="GO" id="GO:0008270">
    <property type="term" value="F:zinc ion binding"/>
    <property type="evidence" value="ECO:0007669"/>
    <property type="project" value="UniProtKB-KW"/>
</dbReference>
<evidence type="ECO:0008006" key="11">
    <source>
        <dbReference type="Google" id="ProtNLM"/>
    </source>
</evidence>
<dbReference type="PROSITE" id="PS00636">
    <property type="entry name" value="DNAJ_1"/>
    <property type="match status" value="1"/>
</dbReference>
<dbReference type="Pfam" id="PF21884">
    <property type="entry name" value="ZUO1-like_ZHD"/>
    <property type="match status" value="1"/>
</dbReference>
<evidence type="ECO:0000256" key="6">
    <source>
        <dbReference type="SAM" id="MobiDB-lite"/>
    </source>
</evidence>
<dbReference type="InterPro" id="IPR036236">
    <property type="entry name" value="Znf_C2H2_sf"/>
</dbReference>
<feature type="compositionally biased region" description="Basic and acidic residues" evidence="6">
    <location>
        <begin position="280"/>
        <end position="293"/>
    </location>
</feature>
<dbReference type="SMART" id="SM00271">
    <property type="entry name" value="DnaJ"/>
    <property type="match status" value="1"/>
</dbReference>
<proteinExistence type="predicted"/>
<organism evidence="9 10">
    <name type="scientific">Coemansia erecta</name>
    <dbReference type="NCBI Taxonomy" id="147472"/>
    <lineage>
        <taxon>Eukaryota</taxon>
        <taxon>Fungi</taxon>
        <taxon>Fungi incertae sedis</taxon>
        <taxon>Zoopagomycota</taxon>
        <taxon>Kickxellomycotina</taxon>
        <taxon>Kickxellomycetes</taxon>
        <taxon>Kickxellales</taxon>
        <taxon>Kickxellaceae</taxon>
        <taxon>Coemansia</taxon>
    </lineage>
</organism>
<evidence type="ECO:0000313" key="9">
    <source>
        <dbReference type="EMBL" id="KAJ1725380.1"/>
    </source>
</evidence>
<dbReference type="InterPro" id="IPR054076">
    <property type="entry name" value="ZUO1-like_ZHD"/>
</dbReference>
<evidence type="ECO:0000256" key="1">
    <source>
        <dbReference type="ARBA" id="ARBA00022723"/>
    </source>
</evidence>
<dbReference type="Pfam" id="PF12171">
    <property type="entry name" value="zf-C2H2_jaz"/>
    <property type="match status" value="1"/>
</dbReference>
<dbReference type="Gene3D" id="3.30.160.60">
    <property type="entry name" value="Classic Zinc Finger"/>
    <property type="match status" value="1"/>
</dbReference>
<dbReference type="PRINTS" id="PR00625">
    <property type="entry name" value="JDOMAIN"/>
</dbReference>
<dbReference type="PANTHER" id="PTHR44029">
    <property type="entry name" value="DNAJ HOMOLOG SUBFAMILY C MEMBER 21"/>
    <property type="match status" value="1"/>
</dbReference>
<dbReference type="AlphaFoldDB" id="A0A9W8CT66"/>
<feature type="region of interest" description="Disordered" evidence="6">
    <location>
        <begin position="324"/>
        <end position="358"/>
    </location>
</feature>
<dbReference type="Proteomes" id="UP001149813">
    <property type="component" value="Unassembled WGS sequence"/>
</dbReference>
<feature type="coiled-coil region" evidence="5">
    <location>
        <begin position="383"/>
        <end position="410"/>
    </location>
</feature>
<feature type="compositionally biased region" description="Acidic residues" evidence="6">
    <location>
        <begin position="336"/>
        <end position="358"/>
    </location>
</feature>
<evidence type="ECO:0000259" key="7">
    <source>
        <dbReference type="PROSITE" id="PS50076"/>
    </source>
</evidence>
<evidence type="ECO:0000256" key="3">
    <source>
        <dbReference type="ARBA" id="ARBA00022833"/>
    </source>
</evidence>
<dbReference type="InterPro" id="IPR022755">
    <property type="entry name" value="Znf_C2H2_jaz"/>
</dbReference>
<dbReference type="OrthoDB" id="5894at2759"/>
<feature type="compositionally biased region" description="Basic and acidic residues" evidence="6">
    <location>
        <begin position="412"/>
        <end position="423"/>
    </location>
</feature>
<feature type="compositionally biased region" description="Polar residues" evidence="6">
    <location>
        <begin position="424"/>
        <end position="435"/>
    </location>
</feature>
<evidence type="ECO:0000259" key="8">
    <source>
        <dbReference type="PROSITE" id="PS50157"/>
    </source>
</evidence>
<dbReference type="PANTHER" id="PTHR44029:SF1">
    <property type="entry name" value="DNAJ HOMOLOG SUBFAMILY C MEMBER 21"/>
    <property type="match status" value="1"/>
</dbReference>
<sequence>MAKTCYYELLGVERSATDSDLKKAYRKQALVWHPDKNHGNAEEATRIFAEIKEAYETLSDPQERAWYDNHREQILRGDDYMAATAAAAAGSAYGYGQADKSANVSYVSTDFLMRFFSVSSFRNFDDSPSGFYTVYRDLFARLRNEEIDIYDLDSDDKIDYLQNLDFGDSFTTYDEDALHADSQGRNRRQNGRSGGTGTTLRDFYNYWTTFSTRKSFGWYDRFRLSDAENRQIRRLMEKENKVLRDKAKREFTETVQNLAAWLKKRDPRYKHFVARQQSRQQEREKERKQRLAEQRASAIDDAAAYVRQAWEEVDYTKFLDEHFDDLDNDSVPGSDAEPEEGVETESEGDVGSGDELDPEDELVCFTCDKTFKTAAQKENHENSKRHQKAVREVKREMIREERQMAKMAKAAAREGRPFVEQKESASVTADIVTSASKDDGVDTASDTRLGVDNEGDVLSQMVENMDMAQPSKSKKSKKKRREQAKARTVDEQVDLDASHPLGVHVGEDGSIRLLDDDSDHSTGDNSTTSAQRVSKKELRRERQKKKAQQGGGDLLCNVCNQAFESRNQLFDHIRDTGHALASNVPKHMVQQIVRERTADIKKSKKAGKK</sequence>
<comment type="caution">
    <text evidence="9">The sequence shown here is derived from an EMBL/GenBank/DDBJ whole genome shotgun (WGS) entry which is preliminary data.</text>
</comment>
<dbReference type="InterPro" id="IPR036869">
    <property type="entry name" value="J_dom_sf"/>
</dbReference>
<dbReference type="PROSITE" id="PS00028">
    <property type="entry name" value="ZINC_FINGER_C2H2_1"/>
    <property type="match status" value="2"/>
</dbReference>
<dbReference type="SUPFAM" id="SSF57667">
    <property type="entry name" value="beta-beta-alpha zinc fingers"/>
    <property type="match status" value="1"/>
</dbReference>
<evidence type="ECO:0000256" key="2">
    <source>
        <dbReference type="ARBA" id="ARBA00022771"/>
    </source>
</evidence>